<evidence type="ECO:0000313" key="16">
    <source>
        <dbReference type="EMBL" id="KAF2969308.1"/>
    </source>
</evidence>
<evidence type="ECO:0000256" key="8">
    <source>
        <dbReference type="ARBA" id="ARBA00023277"/>
    </source>
</evidence>
<keyword evidence="9 11" id="KW-0326">Glycosidase</keyword>
<evidence type="ECO:0000256" key="12">
    <source>
        <dbReference type="SAM" id="MobiDB-lite"/>
    </source>
</evidence>
<reference evidence="16 17" key="1">
    <citation type="submission" date="2019-12" db="EMBL/GenBank/DDBJ databases">
        <title>Draft genome sequence of the ascomycete Xylaria multiplex DSM 110363.</title>
        <authorList>
            <person name="Buettner E."/>
            <person name="Kellner H."/>
        </authorList>
    </citation>
    <scope>NUCLEOTIDE SEQUENCE [LARGE SCALE GENOMIC DNA]</scope>
    <source>
        <strain evidence="16 17">DSM 110363</strain>
    </source>
</reference>
<keyword evidence="13" id="KW-0812">Transmembrane</keyword>
<accession>A0A7C8MSD7</accession>
<evidence type="ECO:0000256" key="5">
    <source>
        <dbReference type="ARBA" id="ARBA00022525"/>
    </source>
</evidence>
<dbReference type="PROSITE" id="PS01095">
    <property type="entry name" value="GH18_1"/>
    <property type="match status" value="1"/>
</dbReference>
<feature type="transmembrane region" description="Helical" evidence="13">
    <location>
        <begin position="620"/>
        <end position="645"/>
    </location>
</feature>
<dbReference type="InterPro" id="IPR001223">
    <property type="entry name" value="Glyco_hydro18_cat"/>
</dbReference>
<comment type="catalytic activity">
    <reaction evidence="1">
        <text>Random endo-hydrolysis of N-acetyl-beta-D-glucosaminide (1-&gt;4)-beta-linkages in chitin and chitodextrins.</text>
        <dbReference type="EC" id="3.2.1.14"/>
    </reaction>
</comment>
<dbReference type="InterPro" id="IPR017853">
    <property type="entry name" value="GH"/>
</dbReference>
<comment type="subcellular location">
    <subcellularLocation>
        <location evidence="2">Secreted</location>
    </subcellularLocation>
</comment>
<feature type="region of interest" description="Disordered" evidence="12">
    <location>
        <begin position="648"/>
        <end position="671"/>
    </location>
</feature>
<evidence type="ECO:0000259" key="15">
    <source>
        <dbReference type="PROSITE" id="PS51910"/>
    </source>
</evidence>
<dbReference type="GO" id="GO:0008061">
    <property type="term" value="F:chitin binding"/>
    <property type="evidence" value="ECO:0007669"/>
    <property type="project" value="InterPro"/>
</dbReference>
<dbReference type="SMART" id="SM00636">
    <property type="entry name" value="Glyco_18"/>
    <property type="match status" value="1"/>
</dbReference>
<evidence type="ECO:0000256" key="3">
    <source>
        <dbReference type="ARBA" id="ARBA00008682"/>
    </source>
</evidence>
<evidence type="ECO:0000256" key="6">
    <source>
        <dbReference type="ARBA" id="ARBA00022801"/>
    </source>
</evidence>
<dbReference type="SUPFAM" id="SSF54556">
    <property type="entry name" value="Chitinase insertion domain"/>
    <property type="match status" value="1"/>
</dbReference>
<dbReference type="EC" id="3.2.1.14" evidence="4"/>
<feature type="compositionally biased region" description="Polar residues" evidence="12">
    <location>
        <begin position="1049"/>
        <end position="1058"/>
    </location>
</feature>
<feature type="signal peptide" evidence="14">
    <location>
        <begin position="1"/>
        <end position="17"/>
    </location>
</feature>
<feature type="region of interest" description="Disordered" evidence="12">
    <location>
        <begin position="1046"/>
        <end position="1093"/>
    </location>
</feature>
<sequence length="1093" mass="117972">MELVVAILACARFLSLAADLTFASRIAMQRPLAARMPSQRTRCVRSMSAVRSGSTDEFCGNGCQTGFGGCGPPATPSCSGNSAITRRIGYYESWANTRKCDKRAPEDIDLTASLYKSFTGLKSKKKSLQTWISVGGWSFNDDTNRPNTRTAFSDMASSAGGRQKFINSLQNFMQSYGFDGVDLDWEYPASDDRGGKAVDFGNFPELIAEMRQTFGSSYGISLTLPSSFWYLQHFDVANLQDYVDWFNFMSYDIHGTWDSSNRFTGPYIRPHTNLTEIQDGLSLLWRAGVKPDKVVLGLGWYGRSFTLADPGCHTPNGICQFTAGAAPGECTGSSGTLSNAEIKRILDSGVGVEGYDATAAVKWLSWNTDQWVSYDDGITLQQKINAANSLCLGGTMIWALDHDNSDGDSMSDLLGVGEANGVTKKAASAYKEQMNNAVLQKEIASSCYWTLCGKQCENGYFDTTEAKGQVANVQQNSVCSNGEVQTLCCAPGTTMGTCTWEGFRGIGLPCTPVCNNTKAIIVAQNSNSYQENAGGQLADLTCMGGFQAYCCDGFVPSPKTNTGNIFLYGQGVFSKRDLISARELQERGKGTAVVAGGLTFGVCAAAISALIAAAPFTFGISLLGIPAEVALCAAAGIAVTAAGFASKPSAPQQPPTKPKPPVAQPHTGVPTTITVGGSARSSYGQWPVLDFGSVSQTSSCDCFVTYTCKYGMGWDEICDNQRWAIDKMLNGMTVFRVRPAGRAPGRNQASYSNQRAGQYRTLVQGSRADRGARCEVDEFPMGNLEESGNHNPQACRLVNGPANGAQGNDFNAWKSAQWSRCSSFRKTICKSKDAPPATWKFGPLSGNRGIGAGQHFISAYGFDSQTLGSLCFASYTYTDANNARQNTMVADHGFRALNDDPMFGGPYNWPRQDWKVNPAPKGSSLKRPMVINSAAYLKRGLMQEILAATATSPANGTDVQETVRSLCHVDLHREELVEVGVDYDLDYENLTFEDMYGNRVDGRTCDIIYDDIGEVKLLIDEDGNVEYVYDDELLGQGGVPVTRHEATVPESTNETPRPSISFPRPPASTTDSRYSSVSVITAPPEVPPTSLTL</sequence>
<keyword evidence="13" id="KW-1133">Transmembrane helix</keyword>
<keyword evidence="13" id="KW-0472">Membrane</keyword>
<dbReference type="InterPro" id="IPR050314">
    <property type="entry name" value="Glycosyl_Hydrlase_18"/>
</dbReference>
<dbReference type="InterPro" id="IPR029070">
    <property type="entry name" value="Chitinase_insertion_sf"/>
</dbReference>
<evidence type="ECO:0000256" key="14">
    <source>
        <dbReference type="SAM" id="SignalP"/>
    </source>
</evidence>
<keyword evidence="6 11" id="KW-0378">Hydrolase</keyword>
<name>A0A7C8MSD7_9PEZI</name>
<evidence type="ECO:0000256" key="1">
    <source>
        <dbReference type="ARBA" id="ARBA00000822"/>
    </source>
</evidence>
<dbReference type="GO" id="GO:0006032">
    <property type="term" value="P:chitin catabolic process"/>
    <property type="evidence" value="ECO:0007669"/>
    <property type="project" value="UniProtKB-KW"/>
</dbReference>
<feature type="chain" id="PRO_5028827307" description="chitinase" evidence="14">
    <location>
        <begin position="18"/>
        <end position="1093"/>
    </location>
</feature>
<evidence type="ECO:0000256" key="10">
    <source>
        <dbReference type="ARBA" id="ARBA00023326"/>
    </source>
</evidence>
<evidence type="ECO:0000256" key="13">
    <source>
        <dbReference type="SAM" id="Phobius"/>
    </source>
</evidence>
<comment type="similarity">
    <text evidence="3">Belongs to the glycosyl hydrolase 18 family. Chitinase class V subfamily.</text>
</comment>
<dbReference type="OrthoDB" id="73875at2759"/>
<evidence type="ECO:0000256" key="7">
    <source>
        <dbReference type="ARBA" id="ARBA00023024"/>
    </source>
</evidence>
<dbReference type="PROSITE" id="PS51910">
    <property type="entry name" value="GH18_2"/>
    <property type="match status" value="1"/>
</dbReference>
<dbReference type="InterPro" id="IPR011583">
    <property type="entry name" value="Chitinase_II/V-like_cat"/>
</dbReference>
<feature type="compositionally biased region" description="Pro residues" evidence="12">
    <location>
        <begin position="651"/>
        <end position="663"/>
    </location>
</feature>
<dbReference type="PANTHER" id="PTHR11177:SF333">
    <property type="entry name" value="CHITINASE"/>
    <property type="match status" value="1"/>
</dbReference>
<dbReference type="Gene3D" id="3.10.50.10">
    <property type="match status" value="1"/>
</dbReference>
<dbReference type="PANTHER" id="PTHR11177">
    <property type="entry name" value="CHITINASE"/>
    <property type="match status" value="1"/>
</dbReference>
<evidence type="ECO:0000313" key="17">
    <source>
        <dbReference type="Proteomes" id="UP000481858"/>
    </source>
</evidence>
<keyword evidence="7" id="KW-0146">Chitin degradation</keyword>
<gene>
    <name evidence="16" type="ORF">GQX73_g4255</name>
</gene>
<protein>
    <recommendedName>
        <fullName evidence="4">chitinase</fullName>
        <ecNumber evidence="4">3.2.1.14</ecNumber>
    </recommendedName>
</protein>
<proteinExistence type="inferred from homology"/>
<dbReference type="SUPFAM" id="SSF51445">
    <property type="entry name" value="(Trans)glycosidases"/>
    <property type="match status" value="1"/>
</dbReference>
<keyword evidence="17" id="KW-1185">Reference proteome</keyword>
<feature type="compositionally biased region" description="Polar residues" evidence="12">
    <location>
        <begin position="1067"/>
        <end position="1079"/>
    </location>
</feature>
<keyword evidence="5" id="KW-0964">Secreted</keyword>
<feature type="transmembrane region" description="Helical" evidence="13">
    <location>
        <begin position="592"/>
        <end position="613"/>
    </location>
</feature>
<dbReference type="Proteomes" id="UP000481858">
    <property type="component" value="Unassembled WGS sequence"/>
</dbReference>
<dbReference type="GO" id="GO:0008843">
    <property type="term" value="F:endochitinase activity"/>
    <property type="evidence" value="ECO:0007669"/>
    <property type="project" value="UniProtKB-EC"/>
</dbReference>
<dbReference type="Gene3D" id="3.20.20.80">
    <property type="entry name" value="Glycosidases"/>
    <property type="match status" value="1"/>
</dbReference>
<keyword evidence="10" id="KW-0624">Polysaccharide degradation</keyword>
<evidence type="ECO:0000256" key="9">
    <source>
        <dbReference type="ARBA" id="ARBA00023295"/>
    </source>
</evidence>
<dbReference type="Pfam" id="PF00704">
    <property type="entry name" value="Glyco_hydro_18"/>
    <property type="match status" value="1"/>
</dbReference>
<dbReference type="GO" id="GO:0005576">
    <property type="term" value="C:extracellular region"/>
    <property type="evidence" value="ECO:0007669"/>
    <property type="project" value="UniProtKB-SubCell"/>
</dbReference>
<evidence type="ECO:0000256" key="11">
    <source>
        <dbReference type="RuleBase" id="RU000489"/>
    </source>
</evidence>
<comment type="caution">
    <text evidence="16">The sequence shown here is derived from an EMBL/GenBank/DDBJ whole genome shotgun (WGS) entry which is preliminary data.</text>
</comment>
<dbReference type="GO" id="GO:0000272">
    <property type="term" value="P:polysaccharide catabolic process"/>
    <property type="evidence" value="ECO:0007669"/>
    <property type="project" value="UniProtKB-KW"/>
</dbReference>
<organism evidence="16 17">
    <name type="scientific">Xylaria multiplex</name>
    <dbReference type="NCBI Taxonomy" id="323545"/>
    <lineage>
        <taxon>Eukaryota</taxon>
        <taxon>Fungi</taxon>
        <taxon>Dikarya</taxon>
        <taxon>Ascomycota</taxon>
        <taxon>Pezizomycotina</taxon>
        <taxon>Sordariomycetes</taxon>
        <taxon>Xylariomycetidae</taxon>
        <taxon>Xylariales</taxon>
        <taxon>Xylariaceae</taxon>
        <taxon>Xylaria</taxon>
    </lineage>
</organism>
<dbReference type="InParanoid" id="A0A7C8MSD7"/>
<evidence type="ECO:0000256" key="4">
    <source>
        <dbReference type="ARBA" id="ARBA00012729"/>
    </source>
</evidence>
<keyword evidence="8" id="KW-0119">Carbohydrate metabolism</keyword>
<dbReference type="AlphaFoldDB" id="A0A7C8MSD7"/>
<keyword evidence="14" id="KW-0732">Signal</keyword>
<feature type="domain" description="GH18" evidence="15">
    <location>
        <begin position="49"/>
        <end position="417"/>
    </location>
</feature>
<evidence type="ECO:0000256" key="2">
    <source>
        <dbReference type="ARBA" id="ARBA00004613"/>
    </source>
</evidence>
<dbReference type="InterPro" id="IPR001579">
    <property type="entry name" value="Glyco_hydro_18_chit_AS"/>
</dbReference>
<dbReference type="EMBL" id="WUBL01000038">
    <property type="protein sequence ID" value="KAF2969308.1"/>
    <property type="molecule type" value="Genomic_DNA"/>
</dbReference>